<evidence type="ECO:0000256" key="1">
    <source>
        <dbReference type="ARBA" id="ARBA00004651"/>
    </source>
</evidence>
<keyword evidence="6 8" id="KW-0472">Membrane</keyword>
<sequence>MRAPRVPPRLGGGRAALPALTALVLVAICLVFTFVMAAWHRDVGRVLGASGETVAAAVAGEVDRNIELLDFSLQGVAEQWQMPDVQGLAPRLRDLMLFDNAMRAPGFGTVMVLDGDGRVVGQSSGAVQIGTDFSDRDYFRVHAGTTSVGLYVSKPFRSRLSGHWIVALSRRIAGADGAFAGVAMGTLDLSYLGKLYAALRIGPDSAVTLFRTDGTVITREPFVQSDVRLWAGGGDSFNRMRSSHDGTFEGESPIDGRRRIISYHRVGDLPLIQAVEVAGEGDYAGWWRRAAAVAGLLTLLCLGVLGLSLALARELGRRSAAEAELSRLAGTDALTGLANRRRFEAVLADEWRHAAEADEPLALLMIDADTFKSYNDLFGHPAGDGVLRAIAGRLDAGARGRGGLACRCGGEEFVVLIPGCDDARALLVAEDLRAAVEALALPHPLGIGGVVTISLGVASGRPSAGGVASDLVAGADAALYGAKAEGRNRCRALPADGLRAA</sequence>
<dbReference type="InterPro" id="IPR043128">
    <property type="entry name" value="Rev_trsase/Diguanyl_cyclase"/>
</dbReference>
<keyword evidence="3" id="KW-1003">Cell membrane</keyword>
<dbReference type="FunFam" id="3.30.70.270:FF:000001">
    <property type="entry name" value="Diguanylate cyclase domain protein"/>
    <property type="match status" value="1"/>
</dbReference>
<name>A0A4Q2UBF4_9HYPH</name>
<organism evidence="10 11">
    <name type="scientific">Lichenibacterium minor</name>
    <dbReference type="NCBI Taxonomy" id="2316528"/>
    <lineage>
        <taxon>Bacteria</taxon>
        <taxon>Pseudomonadati</taxon>
        <taxon>Pseudomonadota</taxon>
        <taxon>Alphaproteobacteria</taxon>
        <taxon>Hyphomicrobiales</taxon>
        <taxon>Lichenihabitantaceae</taxon>
        <taxon>Lichenibacterium</taxon>
    </lineage>
</organism>
<evidence type="ECO:0000313" key="10">
    <source>
        <dbReference type="EMBL" id="RYC33378.1"/>
    </source>
</evidence>
<evidence type="ECO:0000256" key="4">
    <source>
        <dbReference type="ARBA" id="ARBA00022692"/>
    </source>
</evidence>
<evidence type="ECO:0000256" key="3">
    <source>
        <dbReference type="ARBA" id="ARBA00022475"/>
    </source>
</evidence>
<evidence type="ECO:0000256" key="5">
    <source>
        <dbReference type="ARBA" id="ARBA00022989"/>
    </source>
</evidence>
<dbReference type="NCBIfam" id="TIGR00254">
    <property type="entry name" value="GGDEF"/>
    <property type="match status" value="1"/>
</dbReference>
<reference evidence="10 11" key="1">
    <citation type="submission" date="2018-12" db="EMBL/GenBank/DDBJ databases">
        <authorList>
            <person name="Grouzdev D.S."/>
            <person name="Krutkina M.S."/>
        </authorList>
    </citation>
    <scope>NUCLEOTIDE SEQUENCE [LARGE SCALE GENOMIC DNA]</scope>
    <source>
        <strain evidence="10 11">RmlP026</strain>
    </source>
</reference>
<dbReference type="Pfam" id="PF00990">
    <property type="entry name" value="GGDEF"/>
    <property type="match status" value="1"/>
</dbReference>
<dbReference type="InterPro" id="IPR050469">
    <property type="entry name" value="Diguanylate_Cyclase"/>
</dbReference>
<dbReference type="InterPro" id="IPR000160">
    <property type="entry name" value="GGDEF_dom"/>
</dbReference>
<dbReference type="CDD" id="cd01949">
    <property type="entry name" value="GGDEF"/>
    <property type="match status" value="1"/>
</dbReference>
<dbReference type="Gene3D" id="3.30.450.20">
    <property type="entry name" value="PAS domain"/>
    <property type="match status" value="2"/>
</dbReference>
<comment type="subcellular location">
    <subcellularLocation>
        <location evidence="1">Cell membrane</location>
        <topology evidence="1">Multi-pass membrane protein</topology>
    </subcellularLocation>
</comment>
<evidence type="ECO:0000256" key="6">
    <source>
        <dbReference type="ARBA" id="ARBA00023136"/>
    </source>
</evidence>
<comment type="caution">
    <text evidence="10">The sequence shown here is derived from an EMBL/GenBank/DDBJ whole genome shotgun (WGS) entry which is preliminary data.</text>
</comment>
<reference evidence="10 11" key="2">
    <citation type="submission" date="2019-02" db="EMBL/GenBank/DDBJ databases">
        <title>'Lichenibacterium ramalinii' gen. nov. sp. nov., 'Lichenibacterium minor' gen. nov. sp. nov.</title>
        <authorList>
            <person name="Pankratov T."/>
        </authorList>
    </citation>
    <scope>NUCLEOTIDE SEQUENCE [LARGE SCALE GENOMIC DNA]</scope>
    <source>
        <strain evidence="10 11">RmlP026</strain>
    </source>
</reference>
<dbReference type="SUPFAM" id="SSF55073">
    <property type="entry name" value="Nucleotide cyclase"/>
    <property type="match status" value="1"/>
</dbReference>
<dbReference type="PANTHER" id="PTHR45138">
    <property type="entry name" value="REGULATORY COMPONENTS OF SENSORY TRANSDUCTION SYSTEM"/>
    <property type="match status" value="1"/>
</dbReference>
<evidence type="ECO:0000256" key="7">
    <source>
        <dbReference type="ARBA" id="ARBA00034247"/>
    </source>
</evidence>
<dbReference type="SMART" id="SM00267">
    <property type="entry name" value="GGDEF"/>
    <property type="match status" value="1"/>
</dbReference>
<dbReference type="EC" id="2.7.7.65" evidence="2"/>
<feature type="transmembrane region" description="Helical" evidence="8">
    <location>
        <begin position="290"/>
        <end position="312"/>
    </location>
</feature>
<keyword evidence="5 8" id="KW-1133">Transmembrane helix</keyword>
<keyword evidence="4 8" id="KW-0812">Transmembrane</keyword>
<gene>
    <name evidence="10" type="ORF">D3273_02570</name>
</gene>
<accession>A0A4Q2UBF4</accession>
<dbReference type="InterPro" id="IPR029787">
    <property type="entry name" value="Nucleotide_cyclase"/>
</dbReference>
<feature type="domain" description="GGDEF" evidence="9">
    <location>
        <begin position="359"/>
        <end position="495"/>
    </location>
</feature>
<dbReference type="PANTHER" id="PTHR45138:SF9">
    <property type="entry name" value="DIGUANYLATE CYCLASE DGCM-RELATED"/>
    <property type="match status" value="1"/>
</dbReference>
<dbReference type="RefSeq" id="WP_129223210.1">
    <property type="nucleotide sequence ID" value="NZ_QYBB01000002.1"/>
</dbReference>
<dbReference type="GO" id="GO:0043709">
    <property type="term" value="P:cell adhesion involved in single-species biofilm formation"/>
    <property type="evidence" value="ECO:0007669"/>
    <property type="project" value="TreeGrafter"/>
</dbReference>
<evidence type="ECO:0000256" key="8">
    <source>
        <dbReference type="SAM" id="Phobius"/>
    </source>
</evidence>
<comment type="catalytic activity">
    <reaction evidence="7">
        <text>2 GTP = 3',3'-c-di-GMP + 2 diphosphate</text>
        <dbReference type="Rhea" id="RHEA:24898"/>
        <dbReference type="ChEBI" id="CHEBI:33019"/>
        <dbReference type="ChEBI" id="CHEBI:37565"/>
        <dbReference type="ChEBI" id="CHEBI:58805"/>
        <dbReference type="EC" id="2.7.7.65"/>
    </reaction>
</comment>
<keyword evidence="11" id="KW-1185">Reference proteome</keyword>
<dbReference type="OrthoDB" id="9812260at2"/>
<proteinExistence type="predicted"/>
<dbReference type="CDD" id="cd12915">
    <property type="entry name" value="PDC2_DGC_like"/>
    <property type="match status" value="1"/>
</dbReference>
<evidence type="ECO:0000259" key="9">
    <source>
        <dbReference type="PROSITE" id="PS50887"/>
    </source>
</evidence>
<protein>
    <recommendedName>
        <fullName evidence="2">diguanylate cyclase</fullName>
        <ecNumber evidence="2">2.7.7.65</ecNumber>
    </recommendedName>
</protein>
<dbReference type="AlphaFoldDB" id="A0A4Q2UBF4"/>
<evidence type="ECO:0000256" key="2">
    <source>
        <dbReference type="ARBA" id="ARBA00012528"/>
    </source>
</evidence>
<dbReference type="Proteomes" id="UP000290759">
    <property type="component" value="Unassembled WGS sequence"/>
</dbReference>
<dbReference type="CDD" id="cd12914">
    <property type="entry name" value="PDC1_DGC_like"/>
    <property type="match status" value="1"/>
</dbReference>
<dbReference type="GO" id="GO:1902201">
    <property type="term" value="P:negative regulation of bacterial-type flagellum-dependent cell motility"/>
    <property type="evidence" value="ECO:0007669"/>
    <property type="project" value="TreeGrafter"/>
</dbReference>
<dbReference type="Gene3D" id="3.30.70.270">
    <property type="match status" value="1"/>
</dbReference>
<dbReference type="PROSITE" id="PS50887">
    <property type="entry name" value="GGDEF"/>
    <property type="match status" value="1"/>
</dbReference>
<dbReference type="GO" id="GO:0052621">
    <property type="term" value="F:diguanylate cyclase activity"/>
    <property type="evidence" value="ECO:0007669"/>
    <property type="project" value="UniProtKB-EC"/>
</dbReference>
<feature type="transmembrane region" description="Helical" evidence="8">
    <location>
        <begin position="15"/>
        <end position="39"/>
    </location>
</feature>
<dbReference type="InterPro" id="IPR033479">
    <property type="entry name" value="dCache_1"/>
</dbReference>
<evidence type="ECO:0000313" key="11">
    <source>
        <dbReference type="Proteomes" id="UP000290759"/>
    </source>
</evidence>
<dbReference type="GO" id="GO:0005886">
    <property type="term" value="C:plasma membrane"/>
    <property type="evidence" value="ECO:0007669"/>
    <property type="project" value="UniProtKB-SubCell"/>
</dbReference>
<dbReference type="EMBL" id="QYBB01000002">
    <property type="protein sequence ID" value="RYC33378.1"/>
    <property type="molecule type" value="Genomic_DNA"/>
</dbReference>
<dbReference type="Pfam" id="PF02743">
    <property type="entry name" value="dCache_1"/>
    <property type="match status" value="1"/>
</dbReference>